<feature type="region of interest" description="Disordered" evidence="1">
    <location>
        <begin position="295"/>
        <end position="317"/>
    </location>
</feature>
<dbReference type="KEGG" id="crq:GCK72_008027"/>
<comment type="caution">
    <text evidence="2">The sequence shown here is derived from an EMBL/GenBank/DDBJ whole genome shotgun (WGS) entry which is preliminary data.</text>
</comment>
<dbReference type="PANTHER" id="PTHR31379:SF1">
    <property type="entry name" value="F-BOX C PROTEIN-RELATED"/>
    <property type="match status" value="1"/>
</dbReference>
<evidence type="ECO:0000313" key="2">
    <source>
        <dbReference type="EMBL" id="KAF1768066.1"/>
    </source>
</evidence>
<dbReference type="Proteomes" id="UP000483820">
    <property type="component" value="Chromosome II"/>
</dbReference>
<proteinExistence type="predicted"/>
<evidence type="ECO:0008006" key="4">
    <source>
        <dbReference type="Google" id="ProtNLM"/>
    </source>
</evidence>
<evidence type="ECO:0000313" key="3">
    <source>
        <dbReference type="Proteomes" id="UP000483820"/>
    </source>
</evidence>
<dbReference type="EMBL" id="WUAV01000002">
    <property type="protein sequence ID" value="KAF1768066.1"/>
    <property type="molecule type" value="Genomic_DNA"/>
</dbReference>
<dbReference type="CTD" id="9807067"/>
<gene>
    <name evidence="2" type="ORF">GCK72_008027</name>
</gene>
<dbReference type="AlphaFoldDB" id="A0A6A5HN31"/>
<dbReference type="InterPro" id="IPR021942">
    <property type="entry name" value="DUF3557"/>
</dbReference>
<sequence>MPTALSYPGLRCVLEFLDPMKRIHIVSRNHSLRTIEKTIPLNIKDFGISRNRLKLNDCVIKNDTNNELQFKDRREKNFRRTWSSNLNLEETMKKLLDSYLGFRLKIYVNCFLFSTKIPKFLPQNFILQANELECCSDYIEQFLPIIDPSSFPLKKLHIAISEPDYLNHPVLTSSKELIVSINGCDGVTQLINQINTNKRVTFETYCFYTKDPVILIRNWMKNGKEIGTSFKFHDYEDNGVMHLLLKELKEFKTESDHHSRVTPILRVPINSFSEIHVSKDSEDYIVMEVVPTTSKRDNDATEDPCSSDRARQSRTPF</sequence>
<organism evidence="2 3">
    <name type="scientific">Caenorhabditis remanei</name>
    <name type="common">Caenorhabditis vulgaris</name>
    <dbReference type="NCBI Taxonomy" id="31234"/>
    <lineage>
        <taxon>Eukaryota</taxon>
        <taxon>Metazoa</taxon>
        <taxon>Ecdysozoa</taxon>
        <taxon>Nematoda</taxon>
        <taxon>Chromadorea</taxon>
        <taxon>Rhabditida</taxon>
        <taxon>Rhabditina</taxon>
        <taxon>Rhabditomorpha</taxon>
        <taxon>Rhabditoidea</taxon>
        <taxon>Rhabditidae</taxon>
        <taxon>Peloderinae</taxon>
        <taxon>Caenorhabditis</taxon>
    </lineage>
</organism>
<protein>
    <recommendedName>
        <fullName evidence="4">F-box domain-containing protein</fullName>
    </recommendedName>
</protein>
<dbReference type="Pfam" id="PF12078">
    <property type="entry name" value="DUF3557"/>
    <property type="match status" value="1"/>
</dbReference>
<dbReference type="GeneID" id="9807067"/>
<dbReference type="RefSeq" id="XP_053590794.1">
    <property type="nucleotide sequence ID" value="XM_053726600.1"/>
</dbReference>
<accession>A0A6A5HN31</accession>
<evidence type="ECO:0000256" key="1">
    <source>
        <dbReference type="SAM" id="MobiDB-lite"/>
    </source>
</evidence>
<dbReference type="PANTHER" id="PTHR31379">
    <property type="entry name" value="F-BOX C PROTEIN-RELATED-RELATED"/>
    <property type="match status" value="1"/>
</dbReference>
<reference evidence="2 3" key="1">
    <citation type="submission" date="2019-12" db="EMBL/GenBank/DDBJ databases">
        <title>Chromosome-level assembly of the Caenorhabditis remanei genome.</title>
        <authorList>
            <person name="Teterina A.A."/>
            <person name="Willis J.H."/>
            <person name="Phillips P.C."/>
        </authorList>
    </citation>
    <scope>NUCLEOTIDE SEQUENCE [LARGE SCALE GENOMIC DNA]</scope>
    <source>
        <strain evidence="2 3">PX506</strain>
        <tissue evidence="2">Whole organism</tissue>
    </source>
</reference>
<name>A0A6A5HN31_CAERE</name>